<comment type="caution">
    <text evidence="2">The sequence shown here is derived from an EMBL/GenBank/DDBJ whole genome shotgun (WGS) entry which is preliminary data.</text>
</comment>
<evidence type="ECO:0000313" key="2">
    <source>
        <dbReference type="EMBL" id="MCA9382350.1"/>
    </source>
</evidence>
<accession>A0A955RIG6</accession>
<protein>
    <submittedName>
        <fullName evidence="2">Glycosyltransferase</fullName>
        <ecNumber evidence="2">2.4.-.-</ecNumber>
    </submittedName>
</protein>
<dbReference type="Gene3D" id="3.40.50.2000">
    <property type="entry name" value="Glycogen Phosphorylase B"/>
    <property type="match status" value="1"/>
</dbReference>
<dbReference type="GO" id="GO:0016757">
    <property type="term" value="F:glycosyltransferase activity"/>
    <property type="evidence" value="ECO:0007669"/>
    <property type="project" value="UniProtKB-KW"/>
</dbReference>
<keyword evidence="2" id="KW-0328">Glycosyltransferase</keyword>
<sequence length="93" mass="10768">MKIAYLTTYFYPLKGGAEDNFFHLAEASAKAGHEVFVYTSDRKEGKKLVPEDKLPNGVTIKRFNPILRFRMYLVFYPSMLIQILKDKPDIIHA</sequence>
<dbReference type="SUPFAM" id="SSF53756">
    <property type="entry name" value="UDP-Glycosyltransferase/glycogen phosphorylase"/>
    <property type="match status" value="1"/>
</dbReference>
<keyword evidence="2" id="KW-0808">Transferase</keyword>
<dbReference type="EMBL" id="JAGQLG010000114">
    <property type="protein sequence ID" value="MCA9382350.1"/>
    <property type="molecule type" value="Genomic_DNA"/>
</dbReference>
<feature type="non-terminal residue" evidence="2">
    <location>
        <position position="93"/>
    </location>
</feature>
<evidence type="ECO:0000313" key="3">
    <source>
        <dbReference type="Proteomes" id="UP000782843"/>
    </source>
</evidence>
<reference evidence="2" key="1">
    <citation type="submission" date="2020-04" db="EMBL/GenBank/DDBJ databases">
        <authorList>
            <person name="Zhang T."/>
        </authorList>
    </citation>
    <scope>NUCLEOTIDE SEQUENCE</scope>
    <source>
        <strain evidence="2">HKST-UBA10</strain>
    </source>
</reference>
<organism evidence="2 3">
    <name type="scientific">Candidatus Dojkabacteria bacterium</name>
    <dbReference type="NCBI Taxonomy" id="2099670"/>
    <lineage>
        <taxon>Bacteria</taxon>
        <taxon>Candidatus Dojkabacteria</taxon>
    </lineage>
</organism>
<name>A0A955RIG6_9BACT</name>
<feature type="domain" description="Glycosyltransferase subfamily 4-like N-terminal" evidence="1">
    <location>
        <begin position="15"/>
        <end position="93"/>
    </location>
</feature>
<reference evidence="2" key="2">
    <citation type="journal article" date="2021" name="Microbiome">
        <title>Successional dynamics and alternative stable states in a saline activated sludge microbial community over 9 years.</title>
        <authorList>
            <person name="Wang Y."/>
            <person name="Ye J."/>
            <person name="Ju F."/>
            <person name="Liu L."/>
            <person name="Boyd J.A."/>
            <person name="Deng Y."/>
            <person name="Parks D.H."/>
            <person name="Jiang X."/>
            <person name="Yin X."/>
            <person name="Woodcroft B.J."/>
            <person name="Tyson G.W."/>
            <person name="Hugenholtz P."/>
            <person name="Polz M.F."/>
            <person name="Zhang T."/>
        </authorList>
    </citation>
    <scope>NUCLEOTIDE SEQUENCE</scope>
    <source>
        <strain evidence="2">HKST-UBA10</strain>
    </source>
</reference>
<dbReference type="AlphaFoldDB" id="A0A955RIG6"/>
<dbReference type="Pfam" id="PF13439">
    <property type="entry name" value="Glyco_transf_4"/>
    <property type="match status" value="1"/>
</dbReference>
<dbReference type="Proteomes" id="UP000782843">
    <property type="component" value="Unassembled WGS sequence"/>
</dbReference>
<proteinExistence type="predicted"/>
<evidence type="ECO:0000259" key="1">
    <source>
        <dbReference type="Pfam" id="PF13439"/>
    </source>
</evidence>
<dbReference type="InterPro" id="IPR028098">
    <property type="entry name" value="Glyco_trans_4-like_N"/>
</dbReference>
<dbReference type="EC" id="2.4.-.-" evidence="2"/>
<gene>
    <name evidence="2" type="ORF">KC660_03010</name>
</gene>